<organism evidence="2 3">
    <name type="scientific">Flavivirga aquatica</name>
    <dbReference type="NCBI Taxonomy" id="1849968"/>
    <lineage>
        <taxon>Bacteria</taxon>
        <taxon>Pseudomonadati</taxon>
        <taxon>Bacteroidota</taxon>
        <taxon>Flavobacteriia</taxon>
        <taxon>Flavobacteriales</taxon>
        <taxon>Flavobacteriaceae</taxon>
        <taxon>Flavivirga</taxon>
    </lineage>
</organism>
<accession>A0A1E5T7K9</accession>
<comment type="caution">
    <text evidence="2">The sequence shown here is derived from an EMBL/GenBank/DDBJ whole genome shotgun (WGS) entry which is preliminary data.</text>
</comment>
<gene>
    <name evidence="2" type="ORF">A8C32_18030</name>
</gene>
<protein>
    <recommendedName>
        <fullName evidence="4">DUF3185 domain-containing protein</fullName>
    </recommendedName>
</protein>
<sequence>MKKPIKNILLIIGIILSSYGFYMLVAPEASVDFGSIDFKAQDNTNAFITIGIGIATLITSFIAEKKV</sequence>
<reference evidence="2 3" key="1">
    <citation type="submission" date="2016-05" db="EMBL/GenBank/DDBJ databases">
        <title>Draft Genome Sequence of Algibacter sp. Strain SK-16 Isolated from the Surface Water of Aburatsubo Inlet.</title>
        <authorList>
            <person name="Wong S.-K."/>
            <person name="Yoshizawa S."/>
            <person name="Nakajima Y."/>
            <person name="Ogura Y."/>
            <person name="Tetsuya H."/>
            <person name="Hamasaki K."/>
        </authorList>
    </citation>
    <scope>NUCLEOTIDE SEQUENCE [LARGE SCALE GENOMIC DNA]</scope>
    <source>
        <strain evidence="2 3">SK-16</strain>
    </source>
</reference>
<dbReference type="RefSeq" id="WP_069830825.1">
    <property type="nucleotide sequence ID" value="NZ_MDJD01000048.1"/>
</dbReference>
<dbReference type="Proteomes" id="UP000095713">
    <property type="component" value="Unassembled WGS sequence"/>
</dbReference>
<name>A0A1E5T7K9_9FLAO</name>
<keyword evidence="1" id="KW-0472">Membrane</keyword>
<dbReference type="AlphaFoldDB" id="A0A1E5T7K9"/>
<evidence type="ECO:0000313" key="3">
    <source>
        <dbReference type="Proteomes" id="UP000095713"/>
    </source>
</evidence>
<keyword evidence="1" id="KW-0812">Transmembrane</keyword>
<keyword evidence="1" id="KW-1133">Transmembrane helix</keyword>
<evidence type="ECO:0000313" key="2">
    <source>
        <dbReference type="EMBL" id="OEK07336.1"/>
    </source>
</evidence>
<proteinExistence type="predicted"/>
<evidence type="ECO:0000256" key="1">
    <source>
        <dbReference type="SAM" id="Phobius"/>
    </source>
</evidence>
<feature type="transmembrane region" description="Helical" evidence="1">
    <location>
        <begin position="7"/>
        <end position="25"/>
    </location>
</feature>
<feature type="transmembrane region" description="Helical" evidence="1">
    <location>
        <begin position="45"/>
        <end position="63"/>
    </location>
</feature>
<keyword evidence="3" id="KW-1185">Reference proteome</keyword>
<dbReference type="EMBL" id="MDJD01000048">
    <property type="protein sequence ID" value="OEK07336.1"/>
    <property type="molecule type" value="Genomic_DNA"/>
</dbReference>
<evidence type="ECO:0008006" key="4">
    <source>
        <dbReference type="Google" id="ProtNLM"/>
    </source>
</evidence>